<keyword evidence="3" id="KW-1185">Reference proteome</keyword>
<evidence type="ECO:0000313" key="3">
    <source>
        <dbReference type="Proteomes" id="UP000481858"/>
    </source>
</evidence>
<reference evidence="2 3" key="1">
    <citation type="submission" date="2019-12" db="EMBL/GenBank/DDBJ databases">
        <title>Draft genome sequence of the ascomycete Xylaria multiplex DSM 110363.</title>
        <authorList>
            <person name="Buettner E."/>
            <person name="Kellner H."/>
        </authorList>
    </citation>
    <scope>NUCLEOTIDE SEQUENCE [LARGE SCALE GENOMIC DNA]</scope>
    <source>
        <strain evidence="2 3">DSM 110363</strain>
    </source>
</reference>
<dbReference type="EMBL" id="WUBL01000061">
    <property type="protein sequence ID" value="KAF2967837.1"/>
    <property type="molecule type" value="Genomic_DNA"/>
</dbReference>
<dbReference type="Proteomes" id="UP000481858">
    <property type="component" value="Unassembled WGS sequence"/>
</dbReference>
<evidence type="ECO:0000313" key="2">
    <source>
        <dbReference type="EMBL" id="KAF2967837.1"/>
    </source>
</evidence>
<feature type="compositionally biased region" description="Low complexity" evidence="1">
    <location>
        <begin position="70"/>
        <end position="81"/>
    </location>
</feature>
<evidence type="ECO:0000256" key="1">
    <source>
        <dbReference type="SAM" id="MobiDB-lite"/>
    </source>
</evidence>
<dbReference type="OrthoDB" id="5426911at2759"/>
<dbReference type="AlphaFoldDB" id="A0A7C8N6L9"/>
<gene>
    <name evidence="2" type="ORF">GQX73_g5724</name>
</gene>
<protein>
    <submittedName>
        <fullName evidence="2">Uncharacterized protein</fullName>
    </submittedName>
</protein>
<comment type="caution">
    <text evidence="2">The sequence shown here is derived from an EMBL/GenBank/DDBJ whole genome shotgun (WGS) entry which is preliminary data.</text>
</comment>
<name>A0A7C8N6L9_9PEZI</name>
<organism evidence="2 3">
    <name type="scientific">Xylaria multiplex</name>
    <dbReference type="NCBI Taxonomy" id="323545"/>
    <lineage>
        <taxon>Eukaryota</taxon>
        <taxon>Fungi</taxon>
        <taxon>Dikarya</taxon>
        <taxon>Ascomycota</taxon>
        <taxon>Pezizomycotina</taxon>
        <taxon>Sordariomycetes</taxon>
        <taxon>Xylariomycetidae</taxon>
        <taxon>Xylariales</taxon>
        <taxon>Xylariaceae</taxon>
        <taxon>Xylaria</taxon>
    </lineage>
</organism>
<proteinExistence type="predicted"/>
<accession>A0A7C8N6L9</accession>
<sequence length="426" mass="48910">MMAVSNTFDKTPDCELSQAHSRTTKVSNKERLQQPRSKLPPTCSQENFGRPHYARPTANSSARKHVLKPRLSTDSSSSSSRSRPRFRYSPTIPRQCPDAATTDPEHITQLWKTVMAHLGGTKHEDEADQDPITHFGVPEMPRDSKLRLEVYRKSFGLSVWLEPNIEDIQREYKAMRAYSCNEAEYQTFALRSIFLDEPRYPDLPEDGGDKRWLPIRMVQLVRKLPQSKWLPPPPVPGSNLPKRYEWDIRPDCTYHVSLQAFQPGFRSKVRKHVSIIQQRAFCPYLTIEFKKDEENLDTARHQVAISSAISLYNRYLLKTATLQACGTSWSEDDQSQMRHYGITLTGSNWNLWCTVPKTFVTWTGCTMSSIYSADCRTVAGIQQLIEFLNDIHYWGLEVHGKSCKRDIHAKTRSDPSADTRDVSLLS</sequence>
<dbReference type="InParanoid" id="A0A7C8N6L9"/>
<feature type="region of interest" description="Disordered" evidence="1">
    <location>
        <begin position="1"/>
        <end position="103"/>
    </location>
</feature>